<feature type="non-terminal residue" evidence="2">
    <location>
        <position position="76"/>
    </location>
</feature>
<keyword evidence="2" id="KW-0808">Transferase</keyword>
<keyword evidence="3" id="KW-1185">Reference proteome</keyword>
<evidence type="ECO:0000256" key="1">
    <source>
        <dbReference type="PIRSR" id="PIRSR607754-1"/>
    </source>
</evidence>
<dbReference type="VEuPathDB" id="VectorBase:LDEU012405"/>
<reference evidence="2 3" key="1">
    <citation type="journal article" date="2018" name="Gigascience">
        <title>Genomes of trombidid mites reveal novel predicted allergens and laterally-transferred genes associated with secondary metabolism.</title>
        <authorList>
            <person name="Dong X."/>
            <person name="Chaisiri K."/>
            <person name="Xia D."/>
            <person name="Armstrong S.D."/>
            <person name="Fang Y."/>
            <person name="Donnelly M.J."/>
            <person name="Kadowaki T."/>
            <person name="McGarry J.W."/>
            <person name="Darby A.C."/>
            <person name="Makepeace B.L."/>
        </authorList>
    </citation>
    <scope>NUCLEOTIDE SEQUENCE [LARGE SCALE GENOMIC DNA]</scope>
    <source>
        <strain evidence="2">UoL-UT</strain>
    </source>
</reference>
<organism evidence="2 3">
    <name type="scientific">Leptotrombidium deliense</name>
    <dbReference type="NCBI Taxonomy" id="299467"/>
    <lineage>
        <taxon>Eukaryota</taxon>
        <taxon>Metazoa</taxon>
        <taxon>Ecdysozoa</taxon>
        <taxon>Arthropoda</taxon>
        <taxon>Chelicerata</taxon>
        <taxon>Arachnida</taxon>
        <taxon>Acari</taxon>
        <taxon>Acariformes</taxon>
        <taxon>Trombidiformes</taxon>
        <taxon>Prostigmata</taxon>
        <taxon>Anystina</taxon>
        <taxon>Parasitengona</taxon>
        <taxon>Trombiculoidea</taxon>
        <taxon>Trombiculidae</taxon>
        <taxon>Leptotrombidium</taxon>
    </lineage>
</organism>
<dbReference type="GO" id="GO:0009312">
    <property type="term" value="P:oligosaccharide biosynthetic process"/>
    <property type="evidence" value="ECO:0007669"/>
    <property type="project" value="InterPro"/>
</dbReference>
<comment type="caution">
    <text evidence="2">The sequence shown here is derived from an EMBL/GenBank/DDBJ whole genome shotgun (WGS) entry which is preliminary data.</text>
</comment>
<gene>
    <name evidence="2" type="ORF">B4U80_03753</name>
</gene>
<dbReference type="GO" id="GO:0008455">
    <property type="term" value="F:alpha-1,6-mannosylglycoprotein 2-beta-N-acetylglucosaminyltransferase activity"/>
    <property type="evidence" value="ECO:0007669"/>
    <property type="project" value="InterPro"/>
</dbReference>
<dbReference type="Proteomes" id="UP000288716">
    <property type="component" value="Unassembled WGS sequence"/>
</dbReference>
<dbReference type="AlphaFoldDB" id="A0A443RWT4"/>
<dbReference type="InterPro" id="IPR007754">
    <property type="entry name" value="GlcNAc_II"/>
</dbReference>
<dbReference type="Pfam" id="PF05060">
    <property type="entry name" value="MGAT2"/>
    <property type="match status" value="1"/>
</dbReference>
<evidence type="ECO:0000313" key="2">
    <source>
        <dbReference type="EMBL" id="RWS19635.1"/>
    </source>
</evidence>
<feature type="binding site" evidence="1">
    <location>
        <begin position="22"/>
        <end position="26"/>
    </location>
    <ligand>
        <name>substrate</name>
    </ligand>
</feature>
<name>A0A443RWT4_9ACAR</name>
<dbReference type="STRING" id="299467.A0A443RWT4"/>
<dbReference type="GO" id="GO:0005795">
    <property type="term" value="C:Golgi stack"/>
    <property type="evidence" value="ECO:0007669"/>
    <property type="project" value="InterPro"/>
</dbReference>
<keyword evidence="2" id="KW-0328">Glycosyltransferase</keyword>
<dbReference type="OrthoDB" id="6019616at2759"/>
<protein>
    <submittedName>
        <fullName evidence="2">N-acetylglucosaminyltransferase II domain containing protein-like protein</fullName>
    </submittedName>
</protein>
<proteinExistence type="predicted"/>
<accession>A0A443RWT4</accession>
<dbReference type="UniPathway" id="UPA00378"/>
<sequence length="76" mass="9133">MKCNSAEFFDKYGNYRETKFTQLQHHWFCYVMLTEDDYYLLPDSLFMFNEMLKLTNDSNCIYSLGFRGLGEEISQT</sequence>
<dbReference type="GO" id="GO:0016020">
    <property type="term" value="C:membrane"/>
    <property type="evidence" value="ECO:0007669"/>
    <property type="project" value="InterPro"/>
</dbReference>
<dbReference type="EMBL" id="NCKV01024112">
    <property type="protein sequence ID" value="RWS19635.1"/>
    <property type="molecule type" value="Genomic_DNA"/>
</dbReference>
<evidence type="ECO:0000313" key="3">
    <source>
        <dbReference type="Proteomes" id="UP000288716"/>
    </source>
</evidence>